<feature type="region of interest" description="Disordered" evidence="1">
    <location>
        <begin position="477"/>
        <end position="504"/>
    </location>
</feature>
<name>F9W7X2_TRYCI</name>
<organism evidence="2 3">
    <name type="scientific">Trypanosoma congolense (strain IL3000)</name>
    <dbReference type="NCBI Taxonomy" id="1068625"/>
    <lineage>
        <taxon>Eukaryota</taxon>
        <taxon>Discoba</taxon>
        <taxon>Euglenozoa</taxon>
        <taxon>Kinetoplastea</taxon>
        <taxon>Metakinetoplastina</taxon>
        <taxon>Trypanosomatida</taxon>
        <taxon>Trypanosomatidae</taxon>
        <taxon>Trypanosoma</taxon>
        <taxon>Nannomonas</taxon>
    </lineage>
</organism>
<accession>F9W7X2</accession>
<proteinExistence type="predicted"/>
<evidence type="ECO:0000256" key="1">
    <source>
        <dbReference type="SAM" id="MobiDB-lite"/>
    </source>
</evidence>
<dbReference type="EMBL" id="CAEQ01001097">
    <property type="protein sequence ID" value="CCD13294.1"/>
    <property type="molecule type" value="Genomic_DNA"/>
</dbReference>
<keyword evidence="3" id="KW-1185">Reference proteome</keyword>
<comment type="caution">
    <text evidence="2">The sequence shown here is derived from an EMBL/GenBank/DDBJ whole genome shotgun (WGS) entry which is preliminary data.</text>
</comment>
<feature type="region of interest" description="Disordered" evidence="1">
    <location>
        <begin position="77"/>
        <end position="99"/>
    </location>
</feature>
<dbReference type="AlphaFoldDB" id="F9W7X2"/>
<protein>
    <submittedName>
        <fullName evidence="2">WGS project CAEQ00000000 data, annotated contig 1670</fullName>
    </submittedName>
</protein>
<dbReference type="OMA" id="WCTSDSI"/>
<dbReference type="Proteomes" id="UP000000702">
    <property type="component" value="Unassembled WGS sequence"/>
</dbReference>
<sequence>MLRECWLLSDFDGTLVSTPHKAQGAYVSLAKSPCYDQVKRWLLNGGNLCVITTANSRVVDQLYSPLCSVLNNECSDSMSPGVRGSQREGDNEGVSRGVSNDAGRRCGQLLLSLNTGAVLYNCKLHDISFVPGYVDGLHPATEESINVAKSTGAPMEEVLTQDVNASGETITIKVGCVRGTCIQRELRALVHGLEDFYQLLTIDLICGQKRAGLAFEKLSARYKTVWKLLFKYIDLRCAGDAGVAASPAAGVVPGVEVVGEKRPMDNVAWKCNFVRKYKQMFLMLGFIRIEEAEEKIIPSEKEGNVGDPVGEARDEATNKEEIRNYTYALFDDDSALACDIIARIMYLLGAEIPKGFVRNGDFLQHYNSAPQVLALGVPIDLSTLCLKRKEQLFASIKVSAIPQPNSISFSKLGVCKSTAVRYLTDTRLKAERTGLRGVVNVAQAVALGDNPHTADYELTANPLLKFISFEKADQRKQRHAKIDDRRRNCVDSGSNGATSQARGALMDDRRVKNIHYVGGEEAGAAAFLRSLMDILAVPPAPGPGERPQGCPGVVDPTTFTEAVVQAARSSANSMNQMSHL</sequence>
<evidence type="ECO:0000313" key="3">
    <source>
        <dbReference type="Proteomes" id="UP000000702"/>
    </source>
</evidence>
<gene>
    <name evidence="2" type="ORF">TCIL3000_0_40620</name>
</gene>
<reference evidence="3" key="1">
    <citation type="submission" date="2011-07" db="EMBL/GenBank/DDBJ databases">
        <title>Divergent evolution of antigenic variation in African trypanosomes.</title>
        <authorList>
            <person name="Jackson A.P."/>
            <person name="Berry A."/>
            <person name="Allison H.C."/>
            <person name="Burton P."/>
            <person name="Anderson J."/>
            <person name="Aslett M."/>
            <person name="Brown R."/>
            <person name="Corton N."/>
            <person name="Harris D."/>
            <person name="Hauser H."/>
            <person name="Gamble J."/>
            <person name="Gilderthorp R."/>
            <person name="McQuillan J."/>
            <person name="Quail M.A."/>
            <person name="Sanders M."/>
            <person name="Van Tonder A."/>
            <person name="Ginger M.L."/>
            <person name="Donelson J.E."/>
            <person name="Field M.C."/>
            <person name="Barry J.D."/>
            <person name="Berriman M."/>
            <person name="Hertz-Fowler C."/>
        </authorList>
    </citation>
    <scope>NUCLEOTIDE SEQUENCE [LARGE SCALE GENOMIC DNA]</scope>
    <source>
        <strain evidence="3">IL3000</strain>
    </source>
</reference>
<reference evidence="2 3" key="2">
    <citation type="journal article" date="2012" name="Proc. Natl. Acad. Sci. U.S.A.">
        <title>Antigenic diversity is generated by distinct evolutionary mechanisms in African trypanosome species.</title>
        <authorList>
            <person name="Jackson A.P."/>
            <person name="Berry A."/>
            <person name="Aslett M."/>
            <person name="Allison H.C."/>
            <person name="Burton P."/>
            <person name="Vavrova-Anderson J."/>
            <person name="Brown R."/>
            <person name="Browne H."/>
            <person name="Corton N."/>
            <person name="Hauser H."/>
            <person name="Gamble J."/>
            <person name="Gilderthorp R."/>
            <person name="Marcello L."/>
            <person name="McQuillan J."/>
            <person name="Otto T.D."/>
            <person name="Quail M.A."/>
            <person name="Sanders M.J."/>
            <person name="van Tonder A."/>
            <person name="Ginger M.L."/>
            <person name="Field M.C."/>
            <person name="Barry J.D."/>
            <person name="Hertz-Fowler C."/>
            <person name="Berriman M."/>
        </authorList>
    </citation>
    <scope>NUCLEOTIDE SEQUENCE [LARGE SCALE GENOMIC DNA]</scope>
    <source>
        <strain evidence="2 3">IL3000</strain>
    </source>
</reference>
<evidence type="ECO:0000313" key="2">
    <source>
        <dbReference type="EMBL" id="CCD13294.1"/>
    </source>
</evidence>
<feature type="compositionally biased region" description="Polar residues" evidence="1">
    <location>
        <begin position="491"/>
        <end position="501"/>
    </location>
</feature>
<dbReference type="VEuPathDB" id="TriTrypDB:TcIL3000_0_40620"/>
<feature type="compositionally biased region" description="Basic and acidic residues" evidence="1">
    <location>
        <begin position="477"/>
        <end position="489"/>
    </location>
</feature>